<evidence type="ECO:0000313" key="2">
    <source>
        <dbReference type="Ensembl" id="ENSCVAP00000028392.1"/>
    </source>
</evidence>
<reference evidence="2" key="1">
    <citation type="submission" date="2025-08" db="UniProtKB">
        <authorList>
            <consortium name="Ensembl"/>
        </authorList>
    </citation>
    <scope>IDENTIFICATION</scope>
</reference>
<dbReference type="AlphaFoldDB" id="A0A3Q2E887"/>
<feature type="region of interest" description="Disordered" evidence="1">
    <location>
        <begin position="72"/>
        <end position="94"/>
    </location>
</feature>
<proteinExistence type="predicted"/>
<organism evidence="2 3">
    <name type="scientific">Cyprinodon variegatus</name>
    <name type="common">Sheepshead minnow</name>
    <dbReference type="NCBI Taxonomy" id="28743"/>
    <lineage>
        <taxon>Eukaryota</taxon>
        <taxon>Metazoa</taxon>
        <taxon>Chordata</taxon>
        <taxon>Craniata</taxon>
        <taxon>Vertebrata</taxon>
        <taxon>Euteleostomi</taxon>
        <taxon>Actinopterygii</taxon>
        <taxon>Neopterygii</taxon>
        <taxon>Teleostei</taxon>
        <taxon>Neoteleostei</taxon>
        <taxon>Acanthomorphata</taxon>
        <taxon>Ovalentaria</taxon>
        <taxon>Atherinomorphae</taxon>
        <taxon>Cyprinodontiformes</taxon>
        <taxon>Cyprinodontidae</taxon>
        <taxon>Cyprinodon</taxon>
    </lineage>
</organism>
<feature type="compositionally biased region" description="Pro residues" evidence="1">
    <location>
        <begin position="85"/>
        <end position="94"/>
    </location>
</feature>
<evidence type="ECO:0000256" key="1">
    <source>
        <dbReference type="SAM" id="MobiDB-lite"/>
    </source>
</evidence>
<name>A0A3Q2E887_CYPVA</name>
<dbReference type="Proteomes" id="UP000265020">
    <property type="component" value="Unassembled WGS sequence"/>
</dbReference>
<dbReference type="Ensembl" id="ENSCVAT00000020350.1">
    <property type="protein sequence ID" value="ENSCVAP00000028392.1"/>
    <property type="gene ID" value="ENSCVAG00000015416.1"/>
</dbReference>
<evidence type="ECO:0000313" key="3">
    <source>
        <dbReference type="Proteomes" id="UP000265020"/>
    </source>
</evidence>
<sequence length="94" mass="10343">QRRTKRSAAAAPLWSSSFRMQRAFDCVSIFFFHNWAGVDGKMPGLKIVPSPSLVKGLCSGTQSVSLWEWSSNSGPHDSKLYALPSRPPTPGYTN</sequence>
<reference evidence="2" key="2">
    <citation type="submission" date="2025-09" db="UniProtKB">
        <authorList>
            <consortium name="Ensembl"/>
        </authorList>
    </citation>
    <scope>IDENTIFICATION</scope>
</reference>
<accession>A0A3Q2E887</accession>
<keyword evidence="3" id="KW-1185">Reference proteome</keyword>
<protein>
    <submittedName>
        <fullName evidence="2">Uncharacterized protein</fullName>
    </submittedName>
</protein>